<name>B2ZXR5_9CAUD</name>
<sequence length="100" mass="11594">MNIDEIYSSPPLFVNEEGVKWWPNDYSTQYAQAPDKLGTTLPNVRVYYVEMSDGQRRMAIVDHVLDQAVYDSQSLEAIAVYIDALKQLRREEQRAQIKRG</sequence>
<dbReference type="KEGG" id="vg:6369807"/>
<reference evidence="1 2" key="1">
    <citation type="journal article" date="2010" name="Virology">
        <title>A jumbo phage infecting the phytopathogen Ralstonia solanacearum defines a new lineage of the Myoviridae family.</title>
        <authorList>
            <person name="Yamada T."/>
            <person name="Satoh S."/>
            <person name="Ishikawa H."/>
            <person name="Fujiwara A."/>
            <person name="Kawasaki T."/>
            <person name="Fujie M."/>
            <person name="Ogata H."/>
        </authorList>
    </citation>
    <scope>NUCLEOTIDE SEQUENCE [LARGE SCALE GENOMIC DNA]</scope>
</reference>
<dbReference type="RefSeq" id="YP_001949926.1">
    <property type="nucleotide sequence ID" value="NC_010811.2"/>
</dbReference>
<dbReference type="EMBL" id="AB366653">
    <property type="protein sequence ID" value="BAG41496.1"/>
    <property type="molecule type" value="Genomic_DNA"/>
</dbReference>
<dbReference type="Proteomes" id="UP000001034">
    <property type="component" value="Segment"/>
</dbReference>
<organism evidence="1 2">
    <name type="scientific">Ralstonia phage phiRSL1</name>
    <dbReference type="NCBI Taxonomy" id="1980924"/>
    <lineage>
        <taxon>Viruses</taxon>
        <taxon>Duplodnaviria</taxon>
        <taxon>Heunggongvirae</taxon>
        <taxon>Uroviricota</taxon>
        <taxon>Caudoviricetes</taxon>
        <taxon>Mieseafarmvirus</taxon>
        <taxon>Mieseafarmvirus RSL1</taxon>
    </lineage>
</organism>
<proteinExistence type="predicted"/>
<accession>B2ZXR5</accession>
<evidence type="ECO:0000313" key="1">
    <source>
        <dbReference type="EMBL" id="BAG41496.1"/>
    </source>
</evidence>
<keyword evidence="2" id="KW-1185">Reference proteome</keyword>
<dbReference type="GeneID" id="6369807"/>
<evidence type="ECO:0000313" key="2">
    <source>
        <dbReference type="Proteomes" id="UP000001034"/>
    </source>
</evidence>
<protein>
    <submittedName>
        <fullName evidence="1">Uncharacterized protein</fullName>
    </submittedName>
</protein>